<gene>
    <name evidence="9" type="ORF">J2Z56_001128</name>
    <name evidence="10" type="ORF">J2Z57_000421</name>
</gene>
<reference evidence="9" key="1">
    <citation type="submission" date="2021-03" db="EMBL/GenBank/DDBJ databases">
        <title>Genomic Encyclopedia of Type Strains, Phase IV (KMG-IV): sequencing the most valuable type-strain genomes for metagenomic binning, comparative biology and taxonomic classification.</title>
        <authorList>
            <person name="Goeker M."/>
        </authorList>
    </citation>
    <scope>NUCLEOTIDE SEQUENCE</scope>
    <source>
        <strain evidence="9">DSM 15523</strain>
        <strain evidence="10 12">DSM 16476</strain>
    </source>
</reference>
<dbReference type="FunFam" id="3.40.50.280:FF:000002">
    <property type="entry name" value="Methylmalonyl-CoA mutase, mitochondrial"/>
    <property type="match status" value="1"/>
</dbReference>
<keyword evidence="4" id="KW-0846">Cobalamin</keyword>
<dbReference type="AlphaFoldDB" id="A0A9X1CAP2"/>
<dbReference type="OrthoDB" id="9762378at2"/>
<proteinExistence type="inferred from homology"/>
<evidence type="ECO:0000256" key="5">
    <source>
        <dbReference type="ARBA" id="ARBA00022723"/>
    </source>
</evidence>
<evidence type="ECO:0000256" key="7">
    <source>
        <dbReference type="ARBA" id="ARBA00023285"/>
    </source>
</evidence>
<sequence length="712" mass="78387">MKPNFSNITLDTATKQNAVPSDNTDIWNTPEGIPVKTHFTKYDLDNAEHLQFMSGLPPFTRGPYSAMYALRPWTIRQYAGFSTAEESNAFYRRNLAAGQKGLSVAFDLATHRGYDSDHPRVTGDVGKAGVAIDSILDMEILFDQIPLDKMSVSMTMNGAVLPIMAFYIAAAKKQGVALDQLSGTIQNDILKEFMVRNTYIYPPLPSMKIIGDIFEYTTNNMPKFNSISISGYHMQEAGATADIELAYTLADGMEYIRTGLASGLKIDEFAPRLSFFWAVGMNHFMEIAKMRAARMLWAKIIKTFNPKNPKSMALRTHSQTSGWSLSEQDPFNNVARTCIEAMAATLGGTQSLHTNALDEAIALPTDFSARIARNTQIYIQDETQMTKAVDPWAGSYYVEYLTQEIAKKAWTLIEEVEELGGMAKAIETGVPKMRIEEASARKQARLDSGQDILVGVNKFKTEEKSAIDILEVDNTVVRDSQIARLKKLRDNRDQAVVDAKIKALTDCAGTGKGNLLELAVEAAENFATLGEISDALEVHFGRHKADTKLISGVYSKEVSDDSTFAKALKLADQFAEIEGRRPRVMVAKMGQDGHDRGAKVVASSFADLGFDVDMGPLFQTPEEVAKQAIENDVHFVGASSLAAGHKTLIPQLIEELARLGRPDIMVFAGGVIPEQDYDYLLAHKVAAIFGPGTVISKSAITILEKYLEHEEV</sequence>
<evidence type="ECO:0000256" key="1">
    <source>
        <dbReference type="ARBA" id="ARBA00001922"/>
    </source>
</evidence>
<dbReference type="EC" id="5.4.99.2" evidence="3"/>
<dbReference type="Gene3D" id="3.20.20.240">
    <property type="entry name" value="Methylmalonyl-CoA mutase"/>
    <property type="match status" value="1"/>
</dbReference>
<evidence type="ECO:0000256" key="6">
    <source>
        <dbReference type="ARBA" id="ARBA00023235"/>
    </source>
</evidence>
<evidence type="ECO:0000259" key="8">
    <source>
        <dbReference type="PROSITE" id="PS51332"/>
    </source>
</evidence>
<keyword evidence="5" id="KW-0479">Metal-binding</keyword>
<accession>A0A9X1CAP2</accession>
<evidence type="ECO:0000313" key="9">
    <source>
        <dbReference type="EMBL" id="MBP1839222.1"/>
    </source>
</evidence>
<evidence type="ECO:0000313" key="11">
    <source>
        <dbReference type="Proteomes" id="UP001138672"/>
    </source>
</evidence>
<dbReference type="PANTHER" id="PTHR48101:SF4">
    <property type="entry name" value="METHYLMALONYL-COA MUTASE, MITOCHONDRIAL"/>
    <property type="match status" value="1"/>
</dbReference>
<dbReference type="PROSITE" id="PS51332">
    <property type="entry name" value="B12_BINDING"/>
    <property type="match status" value="1"/>
</dbReference>
<dbReference type="GO" id="GO:0004494">
    <property type="term" value="F:methylmalonyl-CoA mutase activity"/>
    <property type="evidence" value="ECO:0007669"/>
    <property type="project" value="UniProtKB-EC"/>
</dbReference>
<dbReference type="InterPro" id="IPR006098">
    <property type="entry name" value="MMCoA_mutase_a_cat"/>
</dbReference>
<dbReference type="SUPFAM" id="SSF52242">
    <property type="entry name" value="Cobalamin (vitamin B12)-binding domain"/>
    <property type="match status" value="1"/>
</dbReference>
<comment type="similarity">
    <text evidence="2">Belongs to the methylmalonyl-CoA mutase family.</text>
</comment>
<dbReference type="NCBIfam" id="TIGR00640">
    <property type="entry name" value="acid_CoA_mut_C"/>
    <property type="match status" value="1"/>
</dbReference>
<keyword evidence="7" id="KW-0170">Cobalt</keyword>
<dbReference type="GO" id="GO:0005737">
    <property type="term" value="C:cytoplasm"/>
    <property type="evidence" value="ECO:0007669"/>
    <property type="project" value="TreeGrafter"/>
</dbReference>
<dbReference type="Proteomes" id="UP001231587">
    <property type="component" value="Unassembled WGS sequence"/>
</dbReference>
<evidence type="ECO:0000313" key="12">
    <source>
        <dbReference type="Proteomes" id="UP001231587"/>
    </source>
</evidence>
<dbReference type="GO" id="GO:0019678">
    <property type="term" value="P:propionate metabolic process, methylmalonyl pathway"/>
    <property type="evidence" value="ECO:0007669"/>
    <property type="project" value="TreeGrafter"/>
</dbReference>
<comment type="caution">
    <text evidence="9">The sequence shown here is derived from an EMBL/GenBank/DDBJ whole genome shotgun (WGS) entry which is preliminary data.</text>
</comment>
<keyword evidence="12" id="KW-1185">Reference proteome</keyword>
<organism evidence="9 11">
    <name type="scientific">Formosa algae</name>
    <dbReference type="NCBI Taxonomy" id="225843"/>
    <lineage>
        <taxon>Bacteria</taxon>
        <taxon>Pseudomonadati</taxon>
        <taxon>Bacteroidota</taxon>
        <taxon>Flavobacteriia</taxon>
        <taxon>Flavobacteriales</taxon>
        <taxon>Flavobacteriaceae</taxon>
        <taxon>Formosa</taxon>
    </lineage>
</organism>
<name>A0A9X1CAP2_9FLAO</name>
<dbReference type="Pfam" id="PF01642">
    <property type="entry name" value="MM_CoA_mutase"/>
    <property type="match status" value="1"/>
</dbReference>
<dbReference type="Proteomes" id="UP001138672">
    <property type="component" value="Unassembled WGS sequence"/>
</dbReference>
<evidence type="ECO:0000256" key="4">
    <source>
        <dbReference type="ARBA" id="ARBA00022628"/>
    </source>
</evidence>
<protein>
    <recommendedName>
        <fullName evidence="3">methylmalonyl-CoA mutase</fullName>
        <ecNumber evidence="3">5.4.99.2</ecNumber>
    </recommendedName>
</protein>
<comment type="cofactor">
    <cofactor evidence="1">
        <name>adenosylcob(III)alamin</name>
        <dbReference type="ChEBI" id="CHEBI:18408"/>
    </cofactor>
</comment>
<dbReference type="InterPro" id="IPR016176">
    <property type="entry name" value="Cbl-dep_enz_cat"/>
</dbReference>
<feature type="domain" description="B12-binding" evidence="8">
    <location>
        <begin position="581"/>
        <end position="712"/>
    </location>
</feature>
<dbReference type="InterPro" id="IPR006099">
    <property type="entry name" value="MeMalonylCoA_mutase_a/b_cat"/>
</dbReference>
<dbReference type="Gene3D" id="3.40.50.280">
    <property type="entry name" value="Cobalamin-binding domain"/>
    <property type="match status" value="1"/>
</dbReference>
<dbReference type="InterPro" id="IPR036724">
    <property type="entry name" value="Cobalamin-bd_sf"/>
</dbReference>
<dbReference type="NCBIfam" id="NF006944">
    <property type="entry name" value="PRK09426.1"/>
    <property type="match status" value="1"/>
</dbReference>
<keyword evidence="6 9" id="KW-0413">Isomerase</keyword>
<dbReference type="GO" id="GO:0031419">
    <property type="term" value="F:cobalamin binding"/>
    <property type="evidence" value="ECO:0007669"/>
    <property type="project" value="UniProtKB-KW"/>
</dbReference>
<dbReference type="EMBL" id="JAGGJQ010000002">
    <property type="protein sequence ID" value="MBP1839222.1"/>
    <property type="molecule type" value="Genomic_DNA"/>
</dbReference>
<dbReference type="Pfam" id="PF02310">
    <property type="entry name" value="B12-binding"/>
    <property type="match status" value="1"/>
</dbReference>
<dbReference type="PANTHER" id="PTHR48101">
    <property type="entry name" value="METHYLMALONYL-COA MUTASE, MITOCHONDRIAL-RELATED"/>
    <property type="match status" value="1"/>
</dbReference>
<dbReference type="InterPro" id="IPR006158">
    <property type="entry name" value="Cobalamin-bd"/>
</dbReference>
<dbReference type="FunFam" id="3.20.20.240:FF:000001">
    <property type="entry name" value="Probable methylmalonyl-coa mutase"/>
    <property type="match status" value="1"/>
</dbReference>
<dbReference type="EMBL" id="JAUSUU010000001">
    <property type="protein sequence ID" value="MDQ0333999.1"/>
    <property type="molecule type" value="Genomic_DNA"/>
</dbReference>
<dbReference type="InterPro" id="IPR006159">
    <property type="entry name" value="Acid_CoA_mut_C"/>
</dbReference>
<evidence type="ECO:0000256" key="3">
    <source>
        <dbReference type="ARBA" id="ARBA00012398"/>
    </source>
</evidence>
<dbReference type="RefSeq" id="WP_057782432.1">
    <property type="nucleotide sequence ID" value="NZ_JAGGJQ010000002.1"/>
</dbReference>
<dbReference type="CDD" id="cd02071">
    <property type="entry name" value="MM_CoA_mut_B12_BD"/>
    <property type="match status" value="1"/>
</dbReference>
<dbReference type="GO" id="GO:0046872">
    <property type="term" value="F:metal ion binding"/>
    <property type="evidence" value="ECO:0007669"/>
    <property type="project" value="UniProtKB-KW"/>
</dbReference>
<dbReference type="SUPFAM" id="SSF51703">
    <property type="entry name" value="Cobalamin (vitamin B12)-dependent enzymes"/>
    <property type="match status" value="1"/>
</dbReference>
<evidence type="ECO:0000256" key="2">
    <source>
        <dbReference type="ARBA" id="ARBA00008465"/>
    </source>
</evidence>
<evidence type="ECO:0000313" key="10">
    <source>
        <dbReference type="EMBL" id="MDQ0333999.1"/>
    </source>
</evidence>
<dbReference type="CDD" id="cd03679">
    <property type="entry name" value="MM_CoA_mutase_alpha_like"/>
    <property type="match status" value="1"/>
</dbReference>
<dbReference type="NCBIfam" id="TIGR00641">
    <property type="entry name" value="acid_CoA_mut_N"/>
    <property type="match status" value="1"/>
</dbReference>